<keyword evidence="1" id="KW-0812">Transmembrane</keyword>
<feature type="transmembrane region" description="Helical" evidence="1">
    <location>
        <begin position="58"/>
        <end position="76"/>
    </location>
</feature>
<gene>
    <name evidence="3" type="ORF">BJ980_003319</name>
</gene>
<reference evidence="3 4" key="1">
    <citation type="submission" date="2020-07" db="EMBL/GenBank/DDBJ databases">
        <title>Sequencing the genomes of 1000 actinobacteria strains.</title>
        <authorList>
            <person name="Klenk H.-P."/>
        </authorList>
    </citation>
    <scope>NUCLEOTIDE SEQUENCE [LARGE SCALE GENOMIC DNA]</scope>
    <source>
        <strain evidence="3 4">DSM 23819</strain>
    </source>
</reference>
<keyword evidence="1" id="KW-0472">Membrane</keyword>
<evidence type="ECO:0000256" key="1">
    <source>
        <dbReference type="SAM" id="Phobius"/>
    </source>
</evidence>
<name>A0A7Y9S158_9ACTN</name>
<protein>
    <recommendedName>
        <fullName evidence="2">YdbS-like PH domain-containing protein</fullName>
    </recommendedName>
</protein>
<comment type="caution">
    <text evidence="3">The sequence shown here is derived from an EMBL/GenBank/DDBJ whole genome shotgun (WGS) entry which is preliminary data.</text>
</comment>
<evidence type="ECO:0000313" key="3">
    <source>
        <dbReference type="EMBL" id="NYG60396.1"/>
    </source>
</evidence>
<sequence length="171" mass="18926">MTDPQVAGDERIALLREPAHQVSANQLKLWRTVELIEFVIGMAILVALWIFVPHPWWLLPLFVALVLGDLVLMLWIPGLKFRTHRWEVTSGAVYTQTGWLSTKQRIAPLSRVQTVDTRRGPLMRLFGLSAVTITTASSAGAIEIIGLDEDVATRVVAELTEITSADQGDAT</sequence>
<proteinExistence type="predicted"/>
<dbReference type="AlphaFoldDB" id="A0A7Y9S158"/>
<dbReference type="PANTHER" id="PTHR34473">
    <property type="entry name" value="UPF0699 TRANSMEMBRANE PROTEIN YDBS"/>
    <property type="match status" value="1"/>
</dbReference>
<dbReference type="PANTHER" id="PTHR34473:SF3">
    <property type="entry name" value="TRANSMEMBRANE PROTEIN-RELATED"/>
    <property type="match status" value="1"/>
</dbReference>
<feature type="domain" description="YdbS-like PH" evidence="2">
    <location>
        <begin position="82"/>
        <end position="157"/>
    </location>
</feature>
<dbReference type="RefSeq" id="WP_179503333.1">
    <property type="nucleotide sequence ID" value="NZ_JACCAA010000001.1"/>
</dbReference>
<dbReference type="EMBL" id="JACCAA010000001">
    <property type="protein sequence ID" value="NYG60396.1"/>
    <property type="molecule type" value="Genomic_DNA"/>
</dbReference>
<evidence type="ECO:0000313" key="4">
    <source>
        <dbReference type="Proteomes" id="UP000540656"/>
    </source>
</evidence>
<feature type="transmembrane region" description="Helical" evidence="1">
    <location>
        <begin position="35"/>
        <end position="52"/>
    </location>
</feature>
<evidence type="ECO:0000259" key="2">
    <source>
        <dbReference type="Pfam" id="PF03703"/>
    </source>
</evidence>
<dbReference type="InterPro" id="IPR005182">
    <property type="entry name" value="YdbS-like_PH"/>
</dbReference>
<dbReference type="Proteomes" id="UP000540656">
    <property type="component" value="Unassembled WGS sequence"/>
</dbReference>
<organism evidence="3 4">
    <name type="scientific">Nocardioides daedukensis</name>
    <dbReference type="NCBI Taxonomy" id="634462"/>
    <lineage>
        <taxon>Bacteria</taxon>
        <taxon>Bacillati</taxon>
        <taxon>Actinomycetota</taxon>
        <taxon>Actinomycetes</taxon>
        <taxon>Propionibacteriales</taxon>
        <taxon>Nocardioidaceae</taxon>
        <taxon>Nocardioides</taxon>
    </lineage>
</organism>
<dbReference type="Pfam" id="PF03703">
    <property type="entry name" value="bPH_2"/>
    <property type="match status" value="1"/>
</dbReference>
<keyword evidence="4" id="KW-1185">Reference proteome</keyword>
<keyword evidence="1" id="KW-1133">Transmembrane helix</keyword>
<accession>A0A7Y9S158</accession>